<dbReference type="Proteomes" id="UP000828390">
    <property type="component" value="Unassembled WGS sequence"/>
</dbReference>
<comment type="caution">
    <text evidence="1">The sequence shown here is derived from an EMBL/GenBank/DDBJ whole genome shotgun (WGS) entry which is preliminary data.</text>
</comment>
<protein>
    <submittedName>
        <fullName evidence="1">Uncharacterized protein</fullName>
    </submittedName>
</protein>
<evidence type="ECO:0000313" key="2">
    <source>
        <dbReference type="Proteomes" id="UP000828390"/>
    </source>
</evidence>
<proteinExistence type="predicted"/>
<sequence>MACYLVRIGKLPPAIHYVLYEKDMQEKKCKSYNCLHDHSDRMLLLLPVLDRGKGLHTNGKLSWPYKGNGARGFRIDNVRTFYNNDIDFNCFSHIVHQITRASPKTQCIFNDKRRSSETGDTHGICSDSDIYSFKPSCTCLAYSINTHACDGWNPAFQNEICFTGHFAVNILPVTSD</sequence>
<gene>
    <name evidence="1" type="ORF">DPMN_133385</name>
</gene>
<keyword evidence="2" id="KW-1185">Reference proteome</keyword>
<name>A0A9D4FU82_DREPO</name>
<reference evidence="1" key="2">
    <citation type="submission" date="2020-11" db="EMBL/GenBank/DDBJ databases">
        <authorList>
            <person name="McCartney M.A."/>
            <person name="Auch B."/>
            <person name="Kono T."/>
            <person name="Mallez S."/>
            <person name="Becker A."/>
            <person name="Gohl D.M."/>
            <person name="Silverstein K.A.T."/>
            <person name="Koren S."/>
            <person name="Bechman K.B."/>
            <person name="Herman A."/>
            <person name="Abrahante J.E."/>
            <person name="Garbe J."/>
        </authorList>
    </citation>
    <scope>NUCLEOTIDE SEQUENCE</scope>
    <source>
        <strain evidence="1">Duluth1</strain>
        <tissue evidence="1">Whole animal</tissue>
    </source>
</reference>
<organism evidence="1 2">
    <name type="scientific">Dreissena polymorpha</name>
    <name type="common">Zebra mussel</name>
    <name type="synonym">Mytilus polymorpha</name>
    <dbReference type="NCBI Taxonomy" id="45954"/>
    <lineage>
        <taxon>Eukaryota</taxon>
        <taxon>Metazoa</taxon>
        <taxon>Spiralia</taxon>
        <taxon>Lophotrochozoa</taxon>
        <taxon>Mollusca</taxon>
        <taxon>Bivalvia</taxon>
        <taxon>Autobranchia</taxon>
        <taxon>Heteroconchia</taxon>
        <taxon>Euheterodonta</taxon>
        <taxon>Imparidentia</taxon>
        <taxon>Neoheterodontei</taxon>
        <taxon>Myida</taxon>
        <taxon>Dreissenoidea</taxon>
        <taxon>Dreissenidae</taxon>
        <taxon>Dreissena</taxon>
    </lineage>
</organism>
<dbReference type="AlphaFoldDB" id="A0A9D4FU82"/>
<evidence type="ECO:0000313" key="1">
    <source>
        <dbReference type="EMBL" id="KAH3805088.1"/>
    </source>
</evidence>
<accession>A0A9D4FU82</accession>
<dbReference type="EMBL" id="JAIWYP010000006">
    <property type="protein sequence ID" value="KAH3805088.1"/>
    <property type="molecule type" value="Genomic_DNA"/>
</dbReference>
<reference evidence="1" key="1">
    <citation type="journal article" date="2019" name="bioRxiv">
        <title>The Genome of the Zebra Mussel, Dreissena polymorpha: A Resource for Invasive Species Research.</title>
        <authorList>
            <person name="McCartney M.A."/>
            <person name="Auch B."/>
            <person name="Kono T."/>
            <person name="Mallez S."/>
            <person name="Zhang Y."/>
            <person name="Obille A."/>
            <person name="Becker A."/>
            <person name="Abrahante J.E."/>
            <person name="Garbe J."/>
            <person name="Badalamenti J.P."/>
            <person name="Herman A."/>
            <person name="Mangelson H."/>
            <person name="Liachko I."/>
            <person name="Sullivan S."/>
            <person name="Sone E.D."/>
            <person name="Koren S."/>
            <person name="Silverstein K.A.T."/>
            <person name="Beckman K.B."/>
            <person name="Gohl D.M."/>
        </authorList>
    </citation>
    <scope>NUCLEOTIDE SEQUENCE</scope>
    <source>
        <strain evidence="1">Duluth1</strain>
        <tissue evidence="1">Whole animal</tissue>
    </source>
</reference>